<dbReference type="RefSeq" id="WP_407884790.1">
    <property type="nucleotide sequence ID" value="NZ_BQXO01000007.1"/>
</dbReference>
<keyword evidence="1" id="KW-0472">Membrane</keyword>
<reference evidence="2 3" key="1">
    <citation type="submission" date="2022-03" db="EMBL/GenBank/DDBJ databases">
        <title>Draft genome sequence of Furfurilactobacillus curtus JCM 31185.</title>
        <authorList>
            <person name="Suzuki S."/>
            <person name="Endo A."/>
            <person name="Kajikawa A."/>
        </authorList>
    </citation>
    <scope>NUCLEOTIDE SEQUENCE [LARGE SCALE GENOMIC DNA]</scope>
    <source>
        <strain evidence="2 3">JCM 31185</strain>
    </source>
</reference>
<keyword evidence="3" id="KW-1185">Reference proteome</keyword>
<evidence type="ECO:0000313" key="3">
    <source>
        <dbReference type="Proteomes" id="UP001628078"/>
    </source>
</evidence>
<proteinExistence type="predicted"/>
<organism evidence="2 3">
    <name type="scientific">Furfurilactobacillus curtus</name>
    <dbReference type="NCBI Taxonomy" id="1746200"/>
    <lineage>
        <taxon>Bacteria</taxon>
        <taxon>Bacillati</taxon>
        <taxon>Bacillota</taxon>
        <taxon>Bacilli</taxon>
        <taxon>Lactobacillales</taxon>
        <taxon>Lactobacillaceae</taxon>
        <taxon>Furfurilactobacillus</taxon>
    </lineage>
</organism>
<name>A0ABQ5JU31_9LACO</name>
<feature type="transmembrane region" description="Helical" evidence="1">
    <location>
        <begin position="7"/>
        <end position="25"/>
    </location>
</feature>
<comment type="caution">
    <text evidence="2">The sequence shown here is derived from an EMBL/GenBank/DDBJ whole genome shotgun (WGS) entry which is preliminary data.</text>
</comment>
<protein>
    <recommendedName>
        <fullName evidence="4">DUF2892 domain-containing protein</fullName>
    </recommendedName>
</protein>
<evidence type="ECO:0008006" key="4">
    <source>
        <dbReference type="Google" id="ProtNLM"/>
    </source>
</evidence>
<gene>
    <name evidence="2" type="ORF">JCM31185_18340</name>
</gene>
<dbReference type="Proteomes" id="UP001628078">
    <property type="component" value="Unassembled WGS sequence"/>
</dbReference>
<evidence type="ECO:0000256" key="1">
    <source>
        <dbReference type="SAM" id="Phobius"/>
    </source>
</evidence>
<keyword evidence="1" id="KW-0812">Transmembrane</keyword>
<dbReference type="EMBL" id="BQXO01000007">
    <property type="protein sequence ID" value="GKT06547.1"/>
    <property type="molecule type" value="Genomic_DNA"/>
</dbReference>
<sequence length="51" mass="5626">MKQELRDALGFLGAGLILLGFGLWAKQLATSAFGTVLALIGCYNLFQYFQR</sequence>
<evidence type="ECO:0000313" key="2">
    <source>
        <dbReference type="EMBL" id="GKT06547.1"/>
    </source>
</evidence>
<accession>A0ABQ5JU31</accession>
<feature type="transmembrane region" description="Helical" evidence="1">
    <location>
        <begin position="31"/>
        <end position="49"/>
    </location>
</feature>
<keyword evidence="1" id="KW-1133">Transmembrane helix</keyword>